<dbReference type="Proteomes" id="UP000295497">
    <property type="component" value="Chromosome"/>
</dbReference>
<reference evidence="1 2" key="1">
    <citation type="submission" date="2015-09" db="EMBL/GenBank/DDBJ databases">
        <title>Sorangium comparison.</title>
        <authorList>
            <person name="Zaburannyi N."/>
            <person name="Bunk B."/>
            <person name="Overmann J."/>
            <person name="Mueller R."/>
        </authorList>
    </citation>
    <scope>NUCLEOTIDE SEQUENCE [LARGE SCALE GENOMIC DNA]</scope>
    <source>
        <strain evidence="1 2">So ce836</strain>
    </source>
</reference>
<sequence length="361" mass="38108">MGLQRPWHKLAQPSCAIAARESVNQATEDALAESGLGATVLRNNRTLDVATNAGGGAHEPPKAADLPRFNGSIFDYIRMLRVTKEAARKADPSARIATGGIGYPAFLSAILRYTDNPEGGAITPSYPEKGGAYIDVVDFHYYPIFSPKSSDASVDDLLASKDAFAAALAEAGVQVEGWNVSESGAPLAPTPAYPEVGSPEYARNYLIKVMTLAQAHGIGGVDWFILSNGEEGSDDVFGHMGLYNDVGALTSVDQATKTDLGKAYTTLNEVLFGASYDDGATKELALPRDARGVVFEKGGKRRIALWAATPNDTEDASANVELATSSGFDVHAWDGAQTSADARDGKVTLALSGRPVLLVER</sequence>
<protein>
    <recommendedName>
        <fullName evidence="3">Glycoside hydrolase family 44 domain-containing protein</fullName>
    </recommendedName>
</protein>
<evidence type="ECO:0000313" key="2">
    <source>
        <dbReference type="Proteomes" id="UP000295497"/>
    </source>
</evidence>
<name>A0A4P2R363_SORCE</name>
<accession>A0A4P2R363</accession>
<evidence type="ECO:0008006" key="3">
    <source>
        <dbReference type="Google" id="ProtNLM"/>
    </source>
</evidence>
<organism evidence="1 2">
    <name type="scientific">Sorangium cellulosum</name>
    <name type="common">Polyangium cellulosum</name>
    <dbReference type="NCBI Taxonomy" id="56"/>
    <lineage>
        <taxon>Bacteria</taxon>
        <taxon>Pseudomonadati</taxon>
        <taxon>Myxococcota</taxon>
        <taxon>Polyangia</taxon>
        <taxon>Polyangiales</taxon>
        <taxon>Polyangiaceae</taxon>
        <taxon>Sorangium</taxon>
    </lineage>
</organism>
<evidence type="ECO:0000313" key="1">
    <source>
        <dbReference type="EMBL" id="AUX36423.1"/>
    </source>
</evidence>
<dbReference type="AlphaFoldDB" id="A0A4P2R363"/>
<proteinExistence type="predicted"/>
<gene>
    <name evidence="1" type="ORF">SOCE836_086300</name>
</gene>
<dbReference type="EMBL" id="CP012672">
    <property type="protein sequence ID" value="AUX36423.1"/>
    <property type="molecule type" value="Genomic_DNA"/>
</dbReference>
<dbReference type="InterPro" id="IPR017853">
    <property type="entry name" value="GH"/>
</dbReference>
<dbReference type="Gene3D" id="3.20.20.80">
    <property type="entry name" value="Glycosidases"/>
    <property type="match status" value="1"/>
</dbReference>
<dbReference type="SUPFAM" id="SSF51445">
    <property type="entry name" value="(Trans)glycosidases"/>
    <property type="match status" value="1"/>
</dbReference>